<protein>
    <submittedName>
        <fullName evidence="1">Uncharacterized protein</fullName>
    </submittedName>
</protein>
<evidence type="ECO:0000313" key="1">
    <source>
        <dbReference type="EMBL" id="CAK7356446.1"/>
    </source>
</evidence>
<dbReference type="PANTHER" id="PTHR34206:SF1">
    <property type="entry name" value="OS10G0390701 PROTEIN"/>
    <property type="match status" value="1"/>
</dbReference>
<name>A0AAV1SUK6_9ROSI</name>
<comment type="caution">
    <text evidence="1">The sequence shown here is derived from an EMBL/GenBank/DDBJ whole genome shotgun (WGS) entry which is preliminary data.</text>
</comment>
<gene>
    <name evidence="1" type="ORF">DCAF_LOCUS26718</name>
</gene>
<sequence length="139" mass="15490">MAVTSFSSPHILVQKSGPVIKPVSKFLKPKQNGHITLKKAPTVLLVRSSLKEKVFENRAEGIVCYRDGSGEIICEGFDEGPRFHQQLPCSSYHPRDVEIINLLQQRLLQIVNGGEFSNTNNGVFAGQEDCNRNGFNKFC</sequence>
<evidence type="ECO:0000313" key="2">
    <source>
        <dbReference type="Proteomes" id="UP001314170"/>
    </source>
</evidence>
<dbReference type="Proteomes" id="UP001314170">
    <property type="component" value="Unassembled WGS sequence"/>
</dbReference>
<dbReference type="PANTHER" id="PTHR34206">
    <property type="entry name" value="OS06G0193300 PROTEIN"/>
    <property type="match status" value="1"/>
</dbReference>
<dbReference type="EMBL" id="CAWUPB010001197">
    <property type="protein sequence ID" value="CAK7356446.1"/>
    <property type="molecule type" value="Genomic_DNA"/>
</dbReference>
<reference evidence="1 2" key="1">
    <citation type="submission" date="2024-01" db="EMBL/GenBank/DDBJ databases">
        <authorList>
            <person name="Waweru B."/>
        </authorList>
    </citation>
    <scope>NUCLEOTIDE SEQUENCE [LARGE SCALE GENOMIC DNA]</scope>
</reference>
<dbReference type="AlphaFoldDB" id="A0AAV1SUK6"/>
<proteinExistence type="predicted"/>
<keyword evidence="2" id="KW-1185">Reference proteome</keyword>
<organism evidence="1 2">
    <name type="scientific">Dovyalis caffra</name>
    <dbReference type="NCBI Taxonomy" id="77055"/>
    <lineage>
        <taxon>Eukaryota</taxon>
        <taxon>Viridiplantae</taxon>
        <taxon>Streptophyta</taxon>
        <taxon>Embryophyta</taxon>
        <taxon>Tracheophyta</taxon>
        <taxon>Spermatophyta</taxon>
        <taxon>Magnoliopsida</taxon>
        <taxon>eudicotyledons</taxon>
        <taxon>Gunneridae</taxon>
        <taxon>Pentapetalae</taxon>
        <taxon>rosids</taxon>
        <taxon>fabids</taxon>
        <taxon>Malpighiales</taxon>
        <taxon>Salicaceae</taxon>
        <taxon>Flacourtieae</taxon>
        <taxon>Dovyalis</taxon>
    </lineage>
</organism>
<accession>A0AAV1SUK6</accession>